<dbReference type="GeneID" id="68899928"/>
<dbReference type="PATRIC" id="fig|1444770.3.peg.1187"/>
<evidence type="ECO:0000313" key="2">
    <source>
        <dbReference type="EMBL" id="EWS78591.1"/>
    </source>
</evidence>
<keyword evidence="5" id="KW-1185">Reference proteome</keyword>
<dbReference type="EMBL" id="JDSQ01000006">
    <property type="protein sequence ID" value="EWS78591.1"/>
    <property type="molecule type" value="Genomic_DNA"/>
</dbReference>
<dbReference type="AlphaFoldDB" id="Z9JLA6"/>
<reference evidence="3" key="2">
    <citation type="submission" date="2021-11" db="EMBL/GenBank/DDBJ databases">
        <title>Genome sequence of Xylella taiwanensis PLS432.</title>
        <authorList>
            <person name="Weng L.-W."/>
            <person name="Su C.-C."/>
            <person name="Tsai C.-W."/>
            <person name="Kuo C.-H."/>
        </authorList>
    </citation>
    <scope>NUCLEOTIDE SEQUENCE</scope>
    <source>
        <strain evidence="3">PLS432</strain>
    </source>
</reference>
<proteinExistence type="predicted"/>
<comment type="caution">
    <text evidence="2">The sequence shown here is derived from an EMBL/GenBank/DDBJ whole genome shotgun (WGS) entry which is preliminary data.</text>
</comment>
<name>Z9JLA6_9GAMM</name>
<evidence type="ECO:0000256" key="1">
    <source>
        <dbReference type="SAM" id="MobiDB-lite"/>
    </source>
</evidence>
<protein>
    <submittedName>
        <fullName evidence="2">Uncharacterized protein</fullName>
    </submittedName>
</protein>
<feature type="compositionally biased region" description="Basic and acidic residues" evidence="1">
    <location>
        <begin position="64"/>
        <end position="76"/>
    </location>
</feature>
<reference evidence="2 4" key="1">
    <citation type="journal article" date="2014" name="Genome Announc.">
        <title>Draft Genome Sequence of Xylella fastidiosa Pear Leaf Scorch Strain in Taiwan.</title>
        <authorList>
            <person name="Su C.C."/>
            <person name="Deng W.L."/>
            <person name="Jan F.J."/>
            <person name="Chang C.J."/>
            <person name="Huang H."/>
            <person name="Chen J."/>
        </authorList>
    </citation>
    <scope>NUCLEOTIDE SEQUENCE [LARGE SCALE GENOMIC DNA]</scope>
    <source>
        <strain evidence="2 4">PLS229</strain>
    </source>
</reference>
<dbReference type="STRING" id="1444770.AF72_04960"/>
<dbReference type="RefSeq" id="WP_069636204.1">
    <property type="nucleotide sequence ID" value="NZ_CP053627.1"/>
</dbReference>
<accession>Z9JLA6</accession>
<gene>
    <name evidence="2" type="ORF">AF72_04960</name>
    <name evidence="3" type="ORF">LPH55_06140</name>
</gene>
<dbReference type="eggNOG" id="ENOG5033A27">
    <property type="taxonomic scope" value="Bacteria"/>
</dbReference>
<dbReference type="OrthoDB" id="9133534at2"/>
<evidence type="ECO:0000313" key="3">
    <source>
        <dbReference type="EMBL" id="MCD8473052.1"/>
    </source>
</evidence>
<sequence length="76" mass="8651">MSRLKAETLSIRTSVEIKHLLRLAAAHERRSVASIVEILVLKYAQQYDLHTAPHPSMPPPQRPLHHEALPTDTRIL</sequence>
<feature type="region of interest" description="Disordered" evidence="1">
    <location>
        <begin position="51"/>
        <end position="76"/>
    </location>
</feature>
<evidence type="ECO:0000313" key="4">
    <source>
        <dbReference type="Proteomes" id="UP000020406"/>
    </source>
</evidence>
<dbReference type="Proteomes" id="UP001430701">
    <property type="component" value="Unassembled WGS sequence"/>
</dbReference>
<evidence type="ECO:0000313" key="5">
    <source>
        <dbReference type="Proteomes" id="UP001430701"/>
    </source>
</evidence>
<dbReference type="EMBL" id="JAJPPU010000002">
    <property type="protein sequence ID" value="MCD8473052.1"/>
    <property type="molecule type" value="Genomic_DNA"/>
</dbReference>
<organism evidence="2 4">
    <name type="scientific">Xylella taiwanensis</name>
    <dbReference type="NCBI Taxonomy" id="1444770"/>
    <lineage>
        <taxon>Bacteria</taxon>
        <taxon>Pseudomonadati</taxon>
        <taxon>Pseudomonadota</taxon>
        <taxon>Gammaproteobacteria</taxon>
        <taxon>Lysobacterales</taxon>
        <taxon>Lysobacteraceae</taxon>
        <taxon>Xylella</taxon>
    </lineage>
</organism>
<dbReference type="Proteomes" id="UP000020406">
    <property type="component" value="Unassembled WGS sequence"/>
</dbReference>